<dbReference type="PANTHER" id="PTHR36307:SF1">
    <property type="entry name" value="FLAGELLA BASAL BODY P-RING FORMATION PROTEIN FLGA"/>
    <property type="match status" value="1"/>
</dbReference>
<dbReference type="InterPro" id="IPR013974">
    <property type="entry name" value="SAF"/>
</dbReference>
<evidence type="ECO:0000313" key="6">
    <source>
        <dbReference type="EMBL" id="SFM47251.1"/>
    </source>
</evidence>
<dbReference type="Pfam" id="PF13144">
    <property type="entry name" value="ChapFlgA"/>
    <property type="match status" value="1"/>
</dbReference>
<gene>
    <name evidence="6" type="ORF">SAMN05660836_00398</name>
</gene>
<dbReference type="STRING" id="39841.SAMN05660836_00398"/>
<feature type="domain" description="SAF" evidence="5">
    <location>
        <begin position="208"/>
        <end position="270"/>
    </location>
</feature>
<feature type="signal peptide" evidence="4">
    <location>
        <begin position="1"/>
        <end position="20"/>
    </location>
</feature>
<organism evidence="6 7">
    <name type="scientific">Thermodesulforhabdus norvegica</name>
    <dbReference type="NCBI Taxonomy" id="39841"/>
    <lineage>
        <taxon>Bacteria</taxon>
        <taxon>Pseudomonadati</taxon>
        <taxon>Thermodesulfobacteriota</taxon>
        <taxon>Syntrophobacteria</taxon>
        <taxon>Syntrophobacterales</taxon>
        <taxon>Thermodesulforhabdaceae</taxon>
        <taxon>Thermodesulforhabdus</taxon>
    </lineage>
</organism>
<evidence type="ECO:0000259" key="5">
    <source>
        <dbReference type="SMART" id="SM00858"/>
    </source>
</evidence>
<dbReference type="RefSeq" id="WP_093393086.1">
    <property type="nucleotide sequence ID" value="NZ_FOUU01000001.1"/>
</dbReference>
<dbReference type="EMBL" id="FOUU01000001">
    <property type="protein sequence ID" value="SFM47251.1"/>
    <property type="molecule type" value="Genomic_DNA"/>
</dbReference>
<evidence type="ECO:0000256" key="1">
    <source>
        <dbReference type="ARBA" id="ARBA00004418"/>
    </source>
</evidence>
<feature type="chain" id="PRO_5011796527" evidence="4">
    <location>
        <begin position="21"/>
        <end position="332"/>
    </location>
</feature>
<dbReference type="Gene3D" id="3.90.1210.10">
    <property type="entry name" value="Antifreeze-like/N-acetylneuraminic acid synthase C-terminal domain"/>
    <property type="match status" value="1"/>
</dbReference>
<accession>A0A1I4R4R6</accession>
<dbReference type="Pfam" id="PF17656">
    <property type="entry name" value="ChapFlgA_N"/>
    <property type="match status" value="1"/>
</dbReference>
<keyword evidence="7" id="KW-1185">Reference proteome</keyword>
<dbReference type="GO" id="GO:0044780">
    <property type="term" value="P:bacterial-type flagellum assembly"/>
    <property type="evidence" value="ECO:0007669"/>
    <property type="project" value="InterPro"/>
</dbReference>
<dbReference type="CDD" id="cd11614">
    <property type="entry name" value="SAF_CpaB_FlgA_like"/>
    <property type="match status" value="1"/>
</dbReference>
<keyword evidence="2 4" id="KW-0732">Signal</keyword>
<dbReference type="Gene3D" id="2.30.30.760">
    <property type="match status" value="1"/>
</dbReference>
<dbReference type="Proteomes" id="UP000199611">
    <property type="component" value="Unassembled WGS sequence"/>
</dbReference>
<keyword evidence="6" id="KW-0282">Flagellum</keyword>
<keyword evidence="3" id="KW-0574">Periplasm</keyword>
<dbReference type="GO" id="GO:0042597">
    <property type="term" value="C:periplasmic space"/>
    <property type="evidence" value="ECO:0007669"/>
    <property type="project" value="UniProtKB-SubCell"/>
</dbReference>
<dbReference type="InterPro" id="IPR039246">
    <property type="entry name" value="Flagellar_FlgA"/>
</dbReference>
<dbReference type="SMART" id="SM00858">
    <property type="entry name" value="SAF"/>
    <property type="match status" value="1"/>
</dbReference>
<dbReference type="PANTHER" id="PTHR36307">
    <property type="entry name" value="FLAGELLA BASAL BODY P-RING FORMATION PROTEIN FLGA"/>
    <property type="match status" value="1"/>
</dbReference>
<keyword evidence="6" id="KW-0966">Cell projection</keyword>
<dbReference type="InterPro" id="IPR041231">
    <property type="entry name" value="FlgA_N"/>
</dbReference>
<evidence type="ECO:0000256" key="3">
    <source>
        <dbReference type="ARBA" id="ARBA00022764"/>
    </source>
</evidence>
<proteinExistence type="predicted"/>
<evidence type="ECO:0000256" key="4">
    <source>
        <dbReference type="SAM" id="SignalP"/>
    </source>
</evidence>
<sequence>MKARKTVLLAFLVMFSSTLADRLWALSPLHRVEIASRVEVTGDAVYLSDIVVPESVPEDWFRKFQSIYLGEAPQPGEVKYVQVALLADYLRKVISSNMMSSESAEDIVISIPDEVVVSRKTIVIPKEEIEKAYVDYVLAHSPWDAEDIKIEQIRYAGLPVVPAGTRTYEVSADRNERFLGNVTLTVRCLVNGRHARTLRVAGFVRLFKEVIHASEIIPKGSIIDASKLSWKRADITESPEDYVTEPSRVIGKRVLQDVYPGEPIKISEIDDPIVVRRGDPVKIVFQRPGLILTAKGQVKEDGRVGDVVKVINLSSRKVIQCRVASKDVVMVE</sequence>
<dbReference type="InterPro" id="IPR017585">
    <property type="entry name" value="SAF_FlgA"/>
</dbReference>
<dbReference type="OrthoDB" id="5416995at2"/>
<keyword evidence="6" id="KW-0969">Cilium</keyword>
<dbReference type="AlphaFoldDB" id="A0A1I4R4R6"/>
<evidence type="ECO:0000313" key="7">
    <source>
        <dbReference type="Proteomes" id="UP000199611"/>
    </source>
</evidence>
<comment type="subcellular location">
    <subcellularLocation>
        <location evidence="1">Periplasm</location>
    </subcellularLocation>
</comment>
<dbReference type="NCBIfam" id="TIGR03170">
    <property type="entry name" value="flgA_cterm"/>
    <property type="match status" value="1"/>
</dbReference>
<reference evidence="6 7" key="1">
    <citation type="submission" date="2016-10" db="EMBL/GenBank/DDBJ databases">
        <authorList>
            <person name="de Groot N.N."/>
        </authorList>
    </citation>
    <scope>NUCLEOTIDE SEQUENCE [LARGE SCALE GENOMIC DNA]</scope>
    <source>
        <strain evidence="6 7">DSM 9990</strain>
    </source>
</reference>
<evidence type="ECO:0000256" key="2">
    <source>
        <dbReference type="ARBA" id="ARBA00022729"/>
    </source>
</evidence>
<name>A0A1I4R4R6_9BACT</name>
<protein>
    <submittedName>
        <fullName evidence="6">Flagella basal body P-ring formation protein FlgA</fullName>
    </submittedName>
</protein>